<comment type="caution">
    <text evidence="10">The sequence shown here is derived from an EMBL/GenBank/DDBJ whole genome shotgun (WGS) entry which is preliminary data.</text>
</comment>
<protein>
    <recommendedName>
        <fullName evidence="3">2-amino-4-hydroxy-6-hydroxymethyldihydropteridine diphosphokinase</fullName>
        <ecNumber evidence="3">2.7.6.3</ecNumber>
    </recommendedName>
</protein>
<keyword evidence="4 10" id="KW-0808">Transferase</keyword>
<dbReference type="NCBIfam" id="TIGR01498">
    <property type="entry name" value="folK"/>
    <property type="match status" value="1"/>
</dbReference>
<comment type="pathway">
    <text evidence="2">Cofactor biosynthesis; tetrahydrofolate biosynthesis; 2-amino-4-hydroxy-6-hydroxymethyl-7,8-dihydropteridine diphosphate from 7,8-dihydroneopterin triphosphate: step 4/4.</text>
</comment>
<keyword evidence="7" id="KW-0067">ATP-binding</keyword>
<keyword evidence="6 10" id="KW-0418">Kinase</keyword>
<evidence type="ECO:0000256" key="2">
    <source>
        <dbReference type="ARBA" id="ARBA00005051"/>
    </source>
</evidence>
<keyword evidence="11" id="KW-1185">Reference proteome</keyword>
<dbReference type="GO" id="GO:0016301">
    <property type="term" value="F:kinase activity"/>
    <property type="evidence" value="ECO:0007669"/>
    <property type="project" value="UniProtKB-KW"/>
</dbReference>
<dbReference type="EC" id="2.7.6.3" evidence="3"/>
<evidence type="ECO:0000256" key="6">
    <source>
        <dbReference type="ARBA" id="ARBA00022777"/>
    </source>
</evidence>
<keyword evidence="5" id="KW-0547">Nucleotide-binding</keyword>
<dbReference type="PANTHER" id="PTHR43071:SF1">
    <property type="entry name" value="2-AMINO-4-HYDROXY-6-HYDROXYMETHYLDIHYDROPTERIDINE PYROPHOSPHOKINASE"/>
    <property type="match status" value="1"/>
</dbReference>
<dbReference type="Proteomes" id="UP000568839">
    <property type="component" value="Unassembled WGS sequence"/>
</dbReference>
<dbReference type="PANTHER" id="PTHR43071">
    <property type="entry name" value="2-AMINO-4-HYDROXY-6-HYDROXYMETHYLDIHYDROPTERIDINE PYROPHOSPHOKINASE"/>
    <property type="match status" value="1"/>
</dbReference>
<dbReference type="GO" id="GO:0005524">
    <property type="term" value="F:ATP binding"/>
    <property type="evidence" value="ECO:0007669"/>
    <property type="project" value="UniProtKB-KW"/>
</dbReference>
<dbReference type="GO" id="GO:0003848">
    <property type="term" value="F:2-amino-4-hydroxy-6-hydroxymethyldihydropteridine diphosphokinase activity"/>
    <property type="evidence" value="ECO:0007669"/>
    <property type="project" value="UniProtKB-EC"/>
</dbReference>
<dbReference type="GO" id="GO:0046656">
    <property type="term" value="P:folic acid biosynthetic process"/>
    <property type="evidence" value="ECO:0007669"/>
    <property type="project" value="UniProtKB-KW"/>
</dbReference>
<evidence type="ECO:0000256" key="3">
    <source>
        <dbReference type="ARBA" id="ARBA00013253"/>
    </source>
</evidence>
<sequence length="177" mass="20263">MMNTAYIALGSNIGGRSTYLHKALQSISQRESIRISAVSSIYETEPVGLENQPSFLNMVVAIETDECAESLLKKLQDIEEQLDRVRVERYGPRTIDLDILLFNDENIEKNELSIPHPRMHERSFVLVPLAEIAPYVKMPTSHKTIEHILTSLPERLRKGVLLWKRQGQEEDFGLFES</sequence>
<accession>A0A841PRM5</accession>
<evidence type="ECO:0000256" key="5">
    <source>
        <dbReference type="ARBA" id="ARBA00022741"/>
    </source>
</evidence>
<dbReference type="SUPFAM" id="SSF55083">
    <property type="entry name" value="6-hydroxymethyl-7,8-dihydropterin pyrophosphokinase, HPPK"/>
    <property type="match status" value="1"/>
</dbReference>
<dbReference type="CDD" id="cd00483">
    <property type="entry name" value="HPPK"/>
    <property type="match status" value="1"/>
</dbReference>
<evidence type="ECO:0000313" key="10">
    <source>
        <dbReference type="EMBL" id="MBB6451567.1"/>
    </source>
</evidence>
<dbReference type="AlphaFoldDB" id="A0A841PRM5"/>
<dbReference type="EMBL" id="JACHHJ010000008">
    <property type="protein sequence ID" value="MBB6451567.1"/>
    <property type="molecule type" value="Genomic_DNA"/>
</dbReference>
<evidence type="ECO:0000256" key="1">
    <source>
        <dbReference type="ARBA" id="ARBA00000198"/>
    </source>
</evidence>
<dbReference type="Pfam" id="PF01288">
    <property type="entry name" value="HPPK"/>
    <property type="match status" value="1"/>
</dbReference>
<dbReference type="InterPro" id="IPR035907">
    <property type="entry name" value="Hppk_sf"/>
</dbReference>
<evidence type="ECO:0000313" key="11">
    <source>
        <dbReference type="Proteomes" id="UP000568839"/>
    </source>
</evidence>
<gene>
    <name evidence="10" type="ORF">HNR44_003580</name>
</gene>
<dbReference type="GO" id="GO:0046654">
    <property type="term" value="P:tetrahydrofolate biosynthetic process"/>
    <property type="evidence" value="ECO:0007669"/>
    <property type="project" value="UniProtKB-UniPathway"/>
</dbReference>
<comment type="catalytic activity">
    <reaction evidence="1">
        <text>6-hydroxymethyl-7,8-dihydropterin + ATP = (7,8-dihydropterin-6-yl)methyl diphosphate + AMP + H(+)</text>
        <dbReference type="Rhea" id="RHEA:11412"/>
        <dbReference type="ChEBI" id="CHEBI:15378"/>
        <dbReference type="ChEBI" id="CHEBI:30616"/>
        <dbReference type="ChEBI" id="CHEBI:44841"/>
        <dbReference type="ChEBI" id="CHEBI:72950"/>
        <dbReference type="ChEBI" id="CHEBI:456215"/>
        <dbReference type="EC" id="2.7.6.3"/>
    </reaction>
</comment>
<dbReference type="UniPathway" id="UPA00077">
    <property type="reaction ID" value="UER00155"/>
</dbReference>
<evidence type="ECO:0000259" key="9">
    <source>
        <dbReference type="PROSITE" id="PS00794"/>
    </source>
</evidence>
<evidence type="ECO:0000256" key="8">
    <source>
        <dbReference type="ARBA" id="ARBA00022909"/>
    </source>
</evidence>
<keyword evidence="8" id="KW-0289">Folate biosynthesis</keyword>
<dbReference type="RefSeq" id="WP_184405936.1">
    <property type="nucleotide sequence ID" value="NZ_JACHHJ010000008.1"/>
</dbReference>
<reference evidence="10 11" key="1">
    <citation type="submission" date="2020-08" db="EMBL/GenBank/DDBJ databases">
        <title>Genomic Encyclopedia of Type Strains, Phase IV (KMG-IV): sequencing the most valuable type-strain genomes for metagenomic binning, comparative biology and taxonomic classification.</title>
        <authorList>
            <person name="Goeker M."/>
        </authorList>
    </citation>
    <scope>NUCLEOTIDE SEQUENCE [LARGE SCALE GENOMIC DNA]</scope>
    <source>
        <strain evidence="10 11">DSM 21769</strain>
    </source>
</reference>
<proteinExistence type="predicted"/>
<name>A0A841PRM5_9BACL</name>
<dbReference type="InterPro" id="IPR000550">
    <property type="entry name" value="Hppk"/>
</dbReference>
<dbReference type="Gene3D" id="3.30.70.560">
    <property type="entry name" value="7,8-Dihydro-6-hydroxymethylpterin-pyrophosphokinase HPPK"/>
    <property type="match status" value="1"/>
</dbReference>
<dbReference type="PROSITE" id="PS00794">
    <property type="entry name" value="HPPK"/>
    <property type="match status" value="1"/>
</dbReference>
<organism evidence="10 11">
    <name type="scientific">Geomicrobium halophilum</name>
    <dbReference type="NCBI Taxonomy" id="549000"/>
    <lineage>
        <taxon>Bacteria</taxon>
        <taxon>Bacillati</taxon>
        <taxon>Bacillota</taxon>
        <taxon>Bacilli</taxon>
        <taxon>Bacillales</taxon>
        <taxon>Geomicrobium</taxon>
    </lineage>
</organism>
<evidence type="ECO:0000256" key="4">
    <source>
        <dbReference type="ARBA" id="ARBA00022679"/>
    </source>
</evidence>
<evidence type="ECO:0000256" key="7">
    <source>
        <dbReference type="ARBA" id="ARBA00022840"/>
    </source>
</evidence>
<feature type="domain" description="7,8-dihydro-6-hydroxymethylpterin-pyrophosphokinase" evidence="9">
    <location>
        <begin position="89"/>
        <end position="100"/>
    </location>
</feature>